<gene>
    <name evidence="1" type="ORF">VB264_16895</name>
</gene>
<keyword evidence="2" id="KW-1185">Reference proteome</keyword>
<evidence type="ECO:0000313" key="2">
    <source>
        <dbReference type="Proteomes" id="UP001304671"/>
    </source>
</evidence>
<protein>
    <submittedName>
        <fullName evidence="1">Uncharacterized protein</fullName>
    </submittedName>
</protein>
<dbReference type="Proteomes" id="UP001304671">
    <property type="component" value="Unassembled WGS sequence"/>
</dbReference>
<comment type="caution">
    <text evidence="1">The sequence shown here is derived from an EMBL/GenBank/DDBJ whole genome shotgun (WGS) entry which is preliminary data.</text>
</comment>
<sequence>MILPKRPGEAEREAQKAYCQQLVRDYFEGLKIIDTESEVIHSRLLSKQETLTYQIKVTPTKTIIILQ</sequence>
<reference evidence="1 2" key="1">
    <citation type="submission" date="2023-12" db="EMBL/GenBank/DDBJ databases">
        <title>Novel species of the genus Arcicella isolated from rivers.</title>
        <authorList>
            <person name="Lu H."/>
        </authorList>
    </citation>
    <scope>NUCLEOTIDE SEQUENCE [LARGE SCALE GENOMIC DNA]</scope>
    <source>
        <strain evidence="1 2">LMG 21963</strain>
    </source>
</reference>
<dbReference type="RefSeq" id="WP_323251136.1">
    <property type="nucleotide sequence ID" value="NZ_JAYFUL010000031.1"/>
</dbReference>
<name>A0ABU5QRU8_9BACT</name>
<organism evidence="1 2">
    <name type="scientific">Arcicella aquatica</name>
    <dbReference type="NCBI Taxonomy" id="217141"/>
    <lineage>
        <taxon>Bacteria</taxon>
        <taxon>Pseudomonadati</taxon>
        <taxon>Bacteroidota</taxon>
        <taxon>Cytophagia</taxon>
        <taxon>Cytophagales</taxon>
        <taxon>Flectobacillaceae</taxon>
        <taxon>Arcicella</taxon>
    </lineage>
</organism>
<evidence type="ECO:0000313" key="1">
    <source>
        <dbReference type="EMBL" id="MEA5259480.1"/>
    </source>
</evidence>
<accession>A0ABU5QRU8</accession>
<proteinExistence type="predicted"/>
<dbReference type="EMBL" id="JAYFUL010000031">
    <property type="protein sequence ID" value="MEA5259480.1"/>
    <property type="molecule type" value="Genomic_DNA"/>
</dbReference>